<feature type="signal peptide" evidence="1">
    <location>
        <begin position="1"/>
        <end position="22"/>
    </location>
</feature>
<gene>
    <name evidence="2" type="ORF">ACM46_22670</name>
</gene>
<keyword evidence="3" id="KW-1185">Reference proteome</keyword>
<reference evidence="2 3" key="1">
    <citation type="journal article" date="2013" name="Int. J. Syst. Evol. Microbiol.">
        <title>Chryseobacterium angstadtii sp. nov., isolated from a newt tank.</title>
        <authorList>
            <person name="Kirk K.E."/>
            <person name="Hoffman J.A."/>
            <person name="Smith K.A."/>
            <person name="Strahan B.L."/>
            <person name="Failor K.C."/>
            <person name="Krebs J.E."/>
            <person name="Gale A.N."/>
            <person name="Do T.D."/>
            <person name="Sontag T.C."/>
            <person name="Batties A.M."/>
            <person name="Mistiszyn K."/>
            <person name="Newman J.D."/>
        </authorList>
    </citation>
    <scope>NUCLEOTIDE SEQUENCE [LARGE SCALE GENOMIC DNA]</scope>
    <source>
        <strain evidence="2 3">KM</strain>
    </source>
</reference>
<dbReference type="EMBL" id="LFND01000010">
    <property type="protein sequence ID" value="KMQ58355.1"/>
    <property type="molecule type" value="Genomic_DNA"/>
</dbReference>
<evidence type="ECO:0000313" key="3">
    <source>
        <dbReference type="Proteomes" id="UP000036261"/>
    </source>
</evidence>
<evidence type="ECO:0000256" key="1">
    <source>
        <dbReference type="SAM" id="SignalP"/>
    </source>
</evidence>
<dbReference type="Proteomes" id="UP000036261">
    <property type="component" value="Unassembled WGS sequence"/>
</dbReference>
<comment type="caution">
    <text evidence="2">The sequence shown here is derived from an EMBL/GenBank/DDBJ whole genome shotgun (WGS) entry which is preliminary data.</text>
</comment>
<sequence length="222" mass="24450">MKKIKILLAAATVALFSLTTLISCSENDSSELTQNTTTAKGDSKTMARISDKDLPTALSEDVDFRALSDMIVFFEEMPKKQNFVANFNRETLESQKDDAYFISLSGYTQQEVTDAKTKLNYHSKQIYSKFPQLYEYNQTDLYNIIESASDLYYNEISLGSKVKCSTCSKLGRAKMVFYTATGAATCASVAGPFALWAGWACGTAGFAVAGYEALACLEDCQK</sequence>
<dbReference type="PATRIC" id="fig|558151.6.peg.4746"/>
<proteinExistence type="predicted"/>
<evidence type="ECO:0000313" key="2">
    <source>
        <dbReference type="EMBL" id="KMQ58355.1"/>
    </source>
</evidence>
<keyword evidence="1" id="KW-0732">Signal</keyword>
<dbReference type="AlphaFoldDB" id="A0A0J7KLZ4"/>
<dbReference type="PROSITE" id="PS51257">
    <property type="entry name" value="PROKAR_LIPOPROTEIN"/>
    <property type="match status" value="1"/>
</dbReference>
<organism evidence="2 3">
    <name type="scientific">Chryseobacterium angstadtii</name>
    <dbReference type="NCBI Taxonomy" id="558151"/>
    <lineage>
        <taxon>Bacteria</taxon>
        <taxon>Pseudomonadati</taxon>
        <taxon>Bacteroidota</taxon>
        <taxon>Flavobacteriia</taxon>
        <taxon>Flavobacteriales</taxon>
        <taxon>Weeksellaceae</taxon>
        <taxon>Chryseobacterium group</taxon>
        <taxon>Chryseobacterium</taxon>
    </lineage>
</organism>
<protein>
    <recommendedName>
        <fullName evidence="4">Lipoprotein</fullName>
    </recommendedName>
</protein>
<feature type="chain" id="PRO_5005290083" description="Lipoprotein" evidence="1">
    <location>
        <begin position="23"/>
        <end position="222"/>
    </location>
</feature>
<accession>A0A0J7KLZ4</accession>
<name>A0A0J7KLZ4_9FLAO</name>
<dbReference type="RefSeq" id="WP_048508955.1">
    <property type="nucleotide sequence ID" value="NZ_LFND01000010.1"/>
</dbReference>
<evidence type="ECO:0008006" key="4">
    <source>
        <dbReference type="Google" id="ProtNLM"/>
    </source>
</evidence>